<gene>
    <name evidence="2" type="primary">acpP_4</name>
    <name evidence="2" type="ORF">Loak_2413</name>
</gene>
<reference evidence="2 3" key="1">
    <citation type="submission" date="2015-11" db="EMBL/GenBank/DDBJ databases">
        <title>Genomic analysis of 38 Legionella species identifies large and diverse effector repertoires.</title>
        <authorList>
            <person name="Burstein D."/>
            <person name="Amaro F."/>
            <person name="Zusman T."/>
            <person name="Lifshitz Z."/>
            <person name="Cohen O."/>
            <person name="Gilbert J.A."/>
            <person name="Pupko T."/>
            <person name="Shuman H.A."/>
            <person name="Segal G."/>
        </authorList>
    </citation>
    <scope>NUCLEOTIDE SEQUENCE [LARGE SCALE GENOMIC DNA]</scope>
    <source>
        <strain evidence="2 3">Oak Ridge-10</strain>
    </source>
</reference>
<name>A0A0W0WY72_9GAMM</name>
<dbReference type="Proteomes" id="UP000054858">
    <property type="component" value="Unassembled WGS sequence"/>
</dbReference>
<dbReference type="AlphaFoldDB" id="A0A0W0WY72"/>
<dbReference type="PROSITE" id="PS50075">
    <property type="entry name" value="CARRIER"/>
    <property type="match status" value="1"/>
</dbReference>
<evidence type="ECO:0000259" key="1">
    <source>
        <dbReference type="PROSITE" id="PS50075"/>
    </source>
</evidence>
<dbReference type="RefSeq" id="WP_025386494.1">
    <property type="nucleotide sequence ID" value="NZ_LCUA01000037.1"/>
</dbReference>
<dbReference type="Pfam" id="PF00550">
    <property type="entry name" value="PP-binding"/>
    <property type="match status" value="1"/>
</dbReference>
<feature type="domain" description="Carrier" evidence="1">
    <location>
        <begin position="1"/>
        <end position="79"/>
    </location>
</feature>
<proteinExistence type="predicted"/>
<organism evidence="2 3">
    <name type="scientific">Legionella oakridgensis</name>
    <dbReference type="NCBI Taxonomy" id="29423"/>
    <lineage>
        <taxon>Bacteria</taxon>
        <taxon>Pseudomonadati</taxon>
        <taxon>Pseudomonadota</taxon>
        <taxon>Gammaproteobacteria</taxon>
        <taxon>Legionellales</taxon>
        <taxon>Legionellaceae</taxon>
        <taxon>Legionella</taxon>
    </lineage>
</organism>
<sequence>MTREDVVRRMQEIFRDIFNDSSLIVSEHLNTGDIDYWDSLNHINLLSAIQQEFHVTFELNELHDLNNVGAIVDSILKKSRQSQ</sequence>
<dbReference type="InterPro" id="IPR009081">
    <property type="entry name" value="PP-bd_ACP"/>
</dbReference>
<accession>A0A0W0WY72</accession>
<dbReference type="PATRIC" id="fig|29423.5.peg.2537"/>
<dbReference type="Gene3D" id="1.10.1200.10">
    <property type="entry name" value="ACP-like"/>
    <property type="match status" value="1"/>
</dbReference>
<dbReference type="SUPFAM" id="SSF47336">
    <property type="entry name" value="ACP-like"/>
    <property type="match status" value="1"/>
</dbReference>
<evidence type="ECO:0000313" key="2">
    <source>
        <dbReference type="EMBL" id="KTD37277.1"/>
    </source>
</evidence>
<comment type="caution">
    <text evidence="2">The sequence shown here is derived from an EMBL/GenBank/DDBJ whole genome shotgun (WGS) entry which is preliminary data.</text>
</comment>
<evidence type="ECO:0000313" key="3">
    <source>
        <dbReference type="Proteomes" id="UP000054858"/>
    </source>
</evidence>
<protein>
    <submittedName>
        <fullName evidence="2">Acyl carrier protein</fullName>
    </submittedName>
</protein>
<dbReference type="EMBL" id="LNYP01000031">
    <property type="protein sequence ID" value="KTD37277.1"/>
    <property type="molecule type" value="Genomic_DNA"/>
</dbReference>
<dbReference type="InterPro" id="IPR036736">
    <property type="entry name" value="ACP-like_sf"/>
</dbReference>